<dbReference type="Proteomes" id="UP000748756">
    <property type="component" value="Unassembled WGS sequence"/>
</dbReference>
<evidence type="ECO:0000313" key="2">
    <source>
        <dbReference type="Proteomes" id="UP000748756"/>
    </source>
</evidence>
<dbReference type="AlphaFoldDB" id="A0A9P5RRL8"/>
<organism evidence="1 2">
    <name type="scientific">Linnemannia schmuckeri</name>
    <dbReference type="NCBI Taxonomy" id="64567"/>
    <lineage>
        <taxon>Eukaryota</taxon>
        <taxon>Fungi</taxon>
        <taxon>Fungi incertae sedis</taxon>
        <taxon>Mucoromycota</taxon>
        <taxon>Mortierellomycotina</taxon>
        <taxon>Mortierellomycetes</taxon>
        <taxon>Mortierellales</taxon>
        <taxon>Mortierellaceae</taxon>
        <taxon>Linnemannia</taxon>
    </lineage>
</organism>
<feature type="non-terminal residue" evidence="1">
    <location>
        <position position="1"/>
    </location>
</feature>
<evidence type="ECO:0000313" key="1">
    <source>
        <dbReference type="EMBL" id="KAF9137390.1"/>
    </source>
</evidence>
<proteinExistence type="predicted"/>
<keyword evidence="2" id="KW-1185">Reference proteome</keyword>
<sequence>HVPSLEIWELEHAIEASSSRTMAELRQELSENCSNLKGVVFVDNNSNHISEYLDHVFRRLECCTFPYCSFGSAVLLSLLVHQASLTTIVMIEPKVISLYVDDETPSSQMLIGLILRSCRRLKILSIKGHVMDVDYLEDQEVVCEGLQELRVCFRGLNIPAAINNCLVRLASMKTLSTSLNATDEFHKDDESIELRICHQLMRFKKLKTVWLGTRDYYLPTQ</sequence>
<gene>
    <name evidence="1" type="ORF">BG015_002736</name>
</gene>
<reference evidence="1" key="1">
    <citation type="journal article" date="2020" name="Fungal Divers.">
        <title>Resolving the Mortierellaceae phylogeny through synthesis of multi-gene phylogenetics and phylogenomics.</title>
        <authorList>
            <person name="Vandepol N."/>
            <person name="Liber J."/>
            <person name="Desiro A."/>
            <person name="Na H."/>
            <person name="Kennedy M."/>
            <person name="Barry K."/>
            <person name="Grigoriev I.V."/>
            <person name="Miller A.N."/>
            <person name="O'Donnell K."/>
            <person name="Stajich J.E."/>
            <person name="Bonito G."/>
        </authorList>
    </citation>
    <scope>NUCLEOTIDE SEQUENCE</scope>
    <source>
        <strain evidence="1">NRRL 6426</strain>
    </source>
</reference>
<dbReference type="EMBL" id="JAAAUQ010001564">
    <property type="protein sequence ID" value="KAF9137390.1"/>
    <property type="molecule type" value="Genomic_DNA"/>
</dbReference>
<name>A0A9P5RRL8_9FUNG</name>
<comment type="caution">
    <text evidence="1">The sequence shown here is derived from an EMBL/GenBank/DDBJ whole genome shotgun (WGS) entry which is preliminary data.</text>
</comment>
<dbReference type="SUPFAM" id="SSF52047">
    <property type="entry name" value="RNI-like"/>
    <property type="match status" value="1"/>
</dbReference>
<protein>
    <submittedName>
        <fullName evidence="1">Uncharacterized protein</fullName>
    </submittedName>
</protein>
<dbReference type="OrthoDB" id="2364077at2759"/>
<accession>A0A9P5RRL8</accession>